<protein>
    <recommendedName>
        <fullName evidence="3">Nucleoside-diphosphate-sugar epimerase</fullName>
    </recommendedName>
</protein>
<dbReference type="Proteomes" id="UP000013909">
    <property type="component" value="Unassembled WGS sequence"/>
</dbReference>
<proteinExistence type="predicted"/>
<evidence type="ECO:0000313" key="1">
    <source>
        <dbReference type="EMBL" id="EON77772.1"/>
    </source>
</evidence>
<sequence length="270" mass="30132">MKVSILGLGWIGEPLGHLLVENSYQVIGSTTKPEKRSILQGNGIDARLLSLGPEPSGEDFEELFTADVLYVNIPPARRTRSDDFHIDQLGYLLEMVNKGSVKRAIYVSSTSVYPDLNREVEEGLLLNPENTGNPVLHKGEKIMQSFFGDRLTIIRFGGLLGDNRVPGRYFSGRLDVVGHAPANYVYRSDAVRSVHWIIRNDLWGEVYNITAPLHPAKREVYEANAKQLGFAPPVSYGNENATWKLVSSAKFLATGFVFDYPDPCTFPYKL</sequence>
<gene>
    <name evidence="1" type="ORF">ADIS_1691</name>
</gene>
<evidence type="ECO:0008006" key="3">
    <source>
        <dbReference type="Google" id="ProtNLM"/>
    </source>
</evidence>
<dbReference type="EMBL" id="AQHR01000049">
    <property type="protein sequence ID" value="EON77772.1"/>
    <property type="molecule type" value="Genomic_DNA"/>
</dbReference>
<dbReference type="SUPFAM" id="SSF51735">
    <property type="entry name" value="NAD(P)-binding Rossmann-fold domains"/>
    <property type="match status" value="1"/>
</dbReference>
<accession>R7ZUL5</accession>
<name>R7ZUL5_9BACT</name>
<dbReference type="InterPro" id="IPR036291">
    <property type="entry name" value="NAD(P)-bd_dom_sf"/>
</dbReference>
<dbReference type="Gene3D" id="3.40.50.720">
    <property type="entry name" value="NAD(P)-binding Rossmann-like Domain"/>
    <property type="match status" value="1"/>
</dbReference>
<dbReference type="OrthoDB" id="751203at2"/>
<evidence type="ECO:0000313" key="2">
    <source>
        <dbReference type="Proteomes" id="UP000013909"/>
    </source>
</evidence>
<dbReference type="STRING" id="1232681.ADIS_1691"/>
<reference evidence="1 2" key="1">
    <citation type="submission" date="2013-02" db="EMBL/GenBank/DDBJ databases">
        <title>A novel strain isolated from Lonar lake, Maharashtra, India.</title>
        <authorList>
            <person name="Singh A."/>
        </authorList>
    </citation>
    <scope>NUCLEOTIDE SEQUENCE [LARGE SCALE GENOMIC DNA]</scope>
    <source>
        <strain evidence="1 2">AK24</strain>
    </source>
</reference>
<organism evidence="1 2">
    <name type="scientific">Lunatimonas lonarensis</name>
    <dbReference type="NCBI Taxonomy" id="1232681"/>
    <lineage>
        <taxon>Bacteria</taxon>
        <taxon>Pseudomonadati</taxon>
        <taxon>Bacteroidota</taxon>
        <taxon>Cytophagia</taxon>
        <taxon>Cytophagales</taxon>
        <taxon>Cyclobacteriaceae</taxon>
    </lineage>
</organism>
<dbReference type="AlphaFoldDB" id="R7ZUL5"/>
<dbReference type="RefSeq" id="WP_010853830.1">
    <property type="nucleotide sequence ID" value="NZ_AQHR01000049.1"/>
</dbReference>
<keyword evidence="2" id="KW-1185">Reference proteome</keyword>
<comment type="caution">
    <text evidence="1">The sequence shown here is derived from an EMBL/GenBank/DDBJ whole genome shotgun (WGS) entry which is preliminary data.</text>
</comment>